<evidence type="ECO:0000256" key="1">
    <source>
        <dbReference type="SAM" id="Phobius"/>
    </source>
</evidence>
<evidence type="ECO:0000313" key="2">
    <source>
        <dbReference type="EMBL" id="MBE1599930.1"/>
    </source>
</evidence>
<dbReference type="RefSeq" id="WP_159026228.1">
    <property type="nucleotide sequence ID" value="NZ_JADBGF010000001.1"/>
</dbReference>
<evidence type="ECO:0000313" key="3">
    <source>
        <dbReference type="Proteomes" id="UP000629287"/>
    </source>
</evidence>
<dbReference type="Proteomes" id="UP000629287">
    <property type="component" value="Unassembled WGS sequence"/>
</dbReference>
<proteinExistence type="predicted"/>
<sequence>MADSNDPQPLPQRWAIILLAGVLAGALVLSLAGPLPGLGAAGATVLALHKLVA</sequence>
<dbReference type="GeneID" id="86830591"/>
<dbReference type="AlphaFoldDB" id="A0A8I0TSC4"/>
<feature type="transmembrane region" description="Helical" evidence="1">
    <location>
        <begin position="15"/>
        <end position="48"/>
    </location>
</feature>
<accession>A0A8I0TSC4</accession>
<dbReference type="EMBL" id="JADBGF010000001">
    <property type="protein sequence ID" value="MBE1599930.1"/>
    <property type="molecule type" value="Genomic_DNA"/>
</dbReference>
<keyword evidence="1" id="KW-0472">Membrane</keyword>
<reference evidence="2 3" key="1">
    <citation type="submission" date="2020-10" db="EMBL/GenBank/DDBJ databases">
        <title>Sequencing the genomes of 1000 actinobacteria strains.</title>
        <authorList>
            <person name="Klenk H.-P."/>
        </authorList>
    </citation>
    <scope>NUCLEOTIDE SEQUENCE [LARGE SCALE GENOMIC DNA]</scope>
    <source>
        <strain evidence="2 3">DSM 41803</strain>
    </source>
</reference>
<gene>
    <name evidence="2" type="ORF">H4687_006059</name>
</gene>
<protein>
    <submittedName>
        <fullName evidence="2">Uncharacterized protein</fullName>
    </submittedName>
</protein>
<keyword evidence="1" id="KW-0812">Transmembrane</keyword>
<name>A0A8I0TSC4_9ACTN</name>
<keyword evidence="1" id="KW-1133">Transmembrane helix</keyword>
<organism evidence="2 3">
    <name type="scientific">Streptomyces stelliscabiei</name>
    <dbReference type="NCBI Taxonomy" id="146820"/>
    <lineage>
        <taxon>Bacteria</taxon>
        <taxon>Bacillati</taxon>
        <taxon>Actinomycetota</taxon>
        <taxon>Actinomycetes</taxon>
        <taxon>Kitasatosporales</taxon>
        <taxon>Streptomycetaceae</taxon>
        <taxon>Streptomyces</taxon>
    </lineage>
</organism>
<comment type="caution">
    <text evidence="2">The sequence shown here is derived from an EMBL/GenBank/DDBJ whole genome shotgun (WGS) entry which is preliminary data.</text>
</comment>
<keyword evidence="3" id="KW-1185">Reference proteome</keyword>